<dbReference type="EnsemblPlants" id="OBART01G04490.1">
    <property type="protein sequence ID" value="OBART01G04490.1"/>
    <property type="gene ID" value="OBART01G04490"/>
</dbReference>
<protein>
    <submittedName>
        <fullName evidence="1">Uncharacterized protein</fullName>
    </submittedName>
</protein>
<evidence type="ECO:0000313" key="2">
    <source>
        <dbReference type="Proteomes" id="UP000026960"/>
    </source>
</evidence>
<proteinExistence type="predicted"/>
<name>A0A0D3EK25_9ORYZ</name>
<keyword evidence="2" id="KW-1185">Reference proteome</keyword>
<dbReference type="AlphaFoldDB" id="A0A0D3EK25"/>
<dbReference type="HOGENOM" id="CLU_2363021_0_0_1"/>
<evidence type="ECO:0000313" key="1">
    <source>
        <dbReference type="EnsemblPlants" id="OBART01G04490.1"/>
    </source>
</evidence>
<accession>A0A0D3EK25</accession>
<dbReference type="Gramene" id="OBART01G04490.1">
    <property type="protein sequence ID" value="OBART01G04490.1"/>
    <property type="gene ID" value="OBART01G04490"/>
</dbReference>
<dbReference type="PaxDb" id="65489-OBART01G04490.1"/>
<reference evidence="1" key="1">
    <citation type="journal article" date="2009" name="Rice">
        <title>De Novo Next Generation Sequencing of Plant Genomes.</title>
        <authorList>
            <person name="Rounsley S."/>
            <person name="Marri P.R."/>
            <person name="Yu Y."/>
            <person name="He R."/>
            <person name="Sisneros N."/>
            <person name="Goicoechea J.L."/>
            <person name="Lee S.J."/>
            <person name="Angelova A."/>
            <person name="Kudrna D."/>
            <person name="Luo M."/>
            <person name="Affourtit J."/>
            <person name="Desany B."/>
            <person name="Knight J."/>
            <person name="Niazi F."/>
            <person name="Egholm M."/>
            <person name="Wing R.A."/>
        </authorList>
    </citation>
    <scope>NUCLEOTIDE SEQUENCE [LARGE SCALE GENOMIC DNA]</scope>
    <source>
        <strain evidence="1">cv. IRGC 105608</strain>
    </source>
</reference>
<sequence length="96" mass="10580">MPMTHESMSRNGLGGGIGEWVSEWWLRWAVDLGQQAREQLLLEMGGGPRATCDEMRRGRWEHAPAAAPRPHSVSWAVAAAAASTARWAVATVEREQ</sequence>
<dbReference type="Proteomes" id="UP000026960">
    <property type="component" value="Chromosome 1"/>
</dbReference>
<organism evidence="1">
    <name type="scientific">Oryza barthii</name>
    <dbReference type="NCBI Taxonomy" id="65489"/>
    <lineage>
        <taxon>Eukaryota</taxon>
        <taxon>Viridiplantae</taxon>
        <taxon>Streptophyta</taxon>
        <taxon>Embryophyta</taxon>
        <taxon>Tracheophyta</taxon>
        <taxon>Spermatophyta</taxon>
        <taxon>Magnoliopsida</taxon>
        <taxon>Liliopsida</taxon>
        <taxon>Poales</taxon>
        <taxon>Poaceae</taxon>
        <taxon>BOP clade</taxon>
        <taxon>Oryzoideae</taxon>
        <taxon>Oryzeae</taxon>
        <taxon>Oryzinae</taxon>
        <taxon>Oryza</taxon>
    </lineage>
</organism>
<reference evidence="1" key="2">
    <citation type="submission" date="2015-03" db="UniProtKB">
        <authorList>
            <consortium name="EnsemblPlants"/>
        </authorList>
    </citation>
    <scope>IDENTIFICATION</scope>
</reference>